<dbReference type="EMBL" id="JAGIQL010000004">
    <property type="protein sequence ID" value="MBP0456337.1"/>
    <property type="molecule type" value="Genomic_DNA"/>
</dbReference>
<name>A0A940RT10_9ACTN</name>
<sequence length="321" mass="34689">MLEPVWPETASEDAYRLLLRRQRLTSRELAERQATSVAAARRVLDRLVAAGLATSAGRPARYTAVDPRRGLTALIRARQAELDGAASSVEAYAAEYHERAMRGDPHQLVEVIDGAAAVTARLGELMLGAEREVLAFDSPPYLASSPKPSDVEYEALARGVTIRAVYATEALDVPERAASIKEAAAMGEQVRLVPRVPLKMVMVDGRAAVLPLTASDLGTRASAVLVRQSRLLDALSELFEAKWEQGVQAFGAAQSTDTEGLAKEDRLLLSLLNAGLKDEALARQLGVSERTLRRRTADLVARLGATSRFQAGAQAVRRGWL</sequence>
<organism evidence="2 3">
    <name type="scientific">Streptomyces montanisoli</name>
    <dbReference type="NCBI Taxonomy" id="2798581"/>
    <lineage>
        <taxon>Bacteria</taxon>
        <taxon>Bacillati</taxon>
        <taxon>Actinomycetota</taxon>
        <taxon>Actinomycetes</taxon>
        <taxon>Kitasatosporales</taxon>
        <taxon>Streptomycetaceae</taxon>
        <taxon>Streptomyces</taxon>
    </lineage>
</organism>
<gene>
    <name evidence="2" type="ORF">JFN87_02315</name>
</gene>
<dbReference type="InterPro" id="IPR016032">
    <property type="entry name" value="Sig_transdc_resp-reg_C-effctor"/>
</dbReference>
<dbReference type="Gene3D" id="1.10.10.10">
    <property type="entry name" value="Winged helix-like DNA-binding domain superfamily/Winged helix DNA-binding domain"/>
    <property type="match status" value="2"/>
</dbReference>
<dbReference type="PANTHER" id="PTHR34293">
    <property type="entry name" value="HTH-TYPE TRANSCRIPTIONAL REGULATOR TRMBL2"/>
    <property type="match status" value="1"/>
</dbReference>
<comment type="caution">
    <text evidence="2">The sequence shown here is derived from an EMBL/GenBank/DDBJ whole genome shotgun (WGS) entry which is preliminary data.</text>
</comment>
<reference evidence="2" key="1">
    <citation type="submission" date="2021-03" db="EMBL/GenBank/DDBJ databases">
        <title>Whole genome sequence of Streptomyces bomunensis MMS17-BM035.</title>
        <authorList>
            <person name="Lee J.H."/>
        </authorList>
    </citation>
    <scope>NUCLEOTIDE SEQUENCE</scope>
    <source>
        <strain evidence="2">MMS17-BM035</strain>
    </source>
</reference>
<dbReference type="SMART" id="SM00421">
    <property type="entry name" value="HTH_LUXR"/>
    <property type="match status" value="1"/>
</dbReference>
<dbReference type="AlphaFoldDB" id="A0A940RT10"/>
<feature type="domain" description="HTH luxR-type" evidence="1">
    <location>
        <begin position="258"/>
        <end position="315"/>
    </location>
</feature>
<dbReference type="InterPro" id="IPR036388">
    <property type="entry name" value="WH-like_DNA-bd_sf"/>
</dbReference>
<dbReference type="InterPro" id="IPR051797">
    <property type="entry name" value="TrmB-like"/>
</dbReference>
<proteinExistence type="predicted"/>
<evidence type="ECO:0000313" key="2">
    <source>
        <dbReference type="EMBL" id="MBP0456337.1"/>
    </source>
</evidence>
<dbReference type="GO" id="GO:0006355">
    <property type="term" value="P:regulation of DNA-templated transcription"/>
    <property type="evidence" value="ECO:0007669"/>
    <property type="project" value="InterPro"/>
</dbReference>
<dbReference type="SUPFAM" id="SSF46894">
    <property type="entry name" value="C-terminal effector domain of the bipartite response regulators"/>
    <property type="match status" value="1"/>
</dbReference>
<accession>A0A940RT10</accession>
<dbReference type="PANTHER" id="PTHR34293:SF1">
    <property type="entry name" value="HTH-TYPE TRANSCRIPTIONAL REGULATOR TRMBL2"/>
    <property type="match status" value="1"/>
</dbReference>
<dbReference type="Proteomes" id="UP000670475">
    <property type="component" value="Unassembled WGS sequence"/>
</dbReference>
<dbReference type="GO" id="GO:0003677">
    <property type="term" value="F:DNA binding"/>
    <property type="evidence" value="ECO:0007669"/>
    <property type="project" value="InterPro"/>
</dbReference>
<dbReference type="Gene3D" id="3.30.870.10">
    <property type="entry name" value="Endonuclease Chain A"/>
    <property type="match status" value="1"/>
</dbReference>
<evidence type="ECO:0000259" key="1">
    <source>
        <dbReference type="SMART" id="SM00421"/>
    </source>
</evidence>
<dbReference type="InterPro" id="IPR036390">
    <property type="entry name" value="WH_DNA-bd_sf"/>
</dbReference>
<evidence type="ECO:0000313" key="3">
    <source>
        <dbReference type="Proteomes" id="UP000670475"/>
    </source>
</evidence>
<dbReference type="RefSeq" id="WP_209338124.1">
    <property type="nucleotide sequence ID" value="NZ_JAGIQL010000004.1"/>
</dbReference>
<keyword evidence="3" id="KW-1185">Reference proteome</keyword>
<protein>
    <submittedName>
        <fullName evidence="2">Helix-turn-helix transcriptional regulator</fullName>
    </submittedName>
</protein>
<dbReference type="InterPro" id="IPR000792">
    <property type="entry name" value="Tscrpt_reg_LuxR_C"/>
</dbReference>
<dbReference type="SUPFAM" id="SSF46785">
    <property type="entry name" value="Winged helix' DNA-binding domain"/>
    <property type="match status" value="1"/>
</dbReference>